<organism evidence="1 2">
    <name type="scientific">Peribacillus butanolivorans</name>
    <dbReference type="NCBI Taxonomy" id="421767"/>
    <lineage>
        <taxon>Bacteria</taxon>
        <taxon>Bacillati</taxon>
        <taxon>Bacillota</taxon>
        <taxon>Bacilli</taxon>
        <taxon>Bacillales</taxon>
        <taxon>Bacillaceae</taxon>
        <taxon>Peribacillus</taxon>
    </lineage>
</organism>
<evidence type="ECO:0000313" key="1">
    <source>
        <dbReference type="EMBL" id="PEJ27240.1"/>
    </source>
</evidence>
<name>A0AAX0RWW5_9BACI</name>
<dbReference type="InterPro" id="IPR047753">
    <property type="entry name" value="YtzI-like"/>
</dbReference>
<reference evidence="1 2" key="1">
    <citation type="submission" date="2017-09" db="EMBL/GenBank/DDBJ databases">
        <title>Large-scale bioinformatics analysis of Bacillus genomes uncovers conserved roles of natural products in bacterial physiology.</title>
        <authorList>
            <consortium name="Agbiome Team Llc"/>
            <person name="Bleich R.M."/>
            <person name="Kirk G.J."/>
            <person name="Santa Maria K.C."/>
            <person name="Allen S.E."/>
            <person name="Farag S."/>
            <person name="Shank E.A."/>
            <person name="Bowers A."/>
        </authorList>
    </citation>
    <scope>NUCLEOTIDE SEQUENCE [LARGE SCALE GENOMIC DNA]</scope>
    <source>
        <strain evidence="1 2">AFS003229</strain>
    </source>
</reference>
<dbReference type="AlphaFoldDB" id="A0AAX0RWW5"/>
<dbReference type="NCBIfam" id="NF033232">
    <property type="entry name" value="small_YtzI"/>
    <property type="match status" value="1"/>
</dbReference>
<accession>A0AAX0RWW5</accession>
<gene>
    <name evidence="1" type="ORF">CN689_24335</name>
</gene>
<evidence type="ECO:0000313" key="2">
    <source>
        <dbReference type="Proteomes" id="UP000220106"/>
    </source>
</evidence>
<dbReference type="Proteomes" id="UP000220106">
    <property type="component" value="Unassembled WGS sequence"/>
</dbReference>
<sequence>MAIVFIVSLVIIFIILILSLTTTSKAYQYKHTIDPVDHHIATNDAKKQENDTEQR</sequence>
<comment type="caution">
    <text evidence="1">The sequence shown here is derived from an EMBL/GenBank/DDBJ whole genome shotgun (WGS) entry which is preliminary data.</text>
</comment>
<dbReference type="RefSeq" id="WP_098177722.1">
    <property type="nucleotide sequence ID" value="NZ_NUEQ01000103.1"/>
</dbReference>
<protein>
    <submittedName>
        <fullName evidence="1">YtzI protein</fullName>
    </submittedName>
</protein>
<proteinExistence type="predicted"/>
<dbReference type="EMBL" id="NUEQ01000103">
    <property type="protein sequence ID" value="PEJ27240.1"/>
    <property type="molecule type" value="Genomic_DNA"/>
</dbReference>